<name>A0A965GEQ5_9PROT</name>
<gene>
    <name evidence="1" type="ORF">EBT44_07175</name>
</gene>
<dbReference type="EMBL" id="RFXN01000206">
    <property type="protein sequence ID" value="NBR94579.1"/>
    <property type="molecule type" value="Genomic_DNA"/>
</dbReference>
<reference evidence="1" key="1">
    <citation type="submission" date="2018-10" db="EMBL/GenBank/DDBJ databases">
        <title>Iterative Subtractive Binning of Freshwater Chronoseries Metagenomes Recovers Nearly Complete Genomes from over Four Hundred Novel Species.</title>
        <authorList>
            <person name="Rodriguez-R L.M."/>
            <person name="Tsementzi D."/>
            <person name="Luo C."/>
            <person name="Konstantinidis K.T."/>
        </authorList>
    </citation>
    <scope>NUCLEOTIDE SEQUENCE</scope>
    <source>
        <strain evidence="1">WB5_2A_028</strain>
    </source>
</reference>
<protein>
    <submittedName>
        <fullName evidence="1">Uncharacterized protein</fullName>
    </submittedName>
</protein>
<comment type="caution">
    <text evidence="1">The sequence shown here is derived from an EMBL/GenBank/DDBJ whole genome shotgun (WGS) entry which is preliminary data.</text>
</comment>
<dbReference type="Proteomes" id="UP000740727">
    <property type="component" value="Unassembled WGS sequence"/>
</dbReference>
<proteinExistence type="predicted"/>
<organism evidence="1 2">
    <name type="scientific">Candidatus Fonsibacter lacus</name>
    <dbReference type="NCBI Taxonomy" id="2576439"/>
    <lineage>
        <taxon>Bacteria</taxon>
        <taxon>Pseudomonadati</taxon>
        <taxon>Pseudomonadota</taxon>
        <taxon>Alphaproteobacteria</taxon>
        <taxon>Candidatus Pelagibacterales</taxon>
        <taxon>Candidatus Pelagibacterales incertae sedis</taxon>
        <taxon>Candidatus Fonsibacter</taxon>
    </lineage>
</organism>
<sequence length="99" mass="10869">MTHQGAPVFDLAYMSAHLHLKAIKRASQRNLVAQTLKNFFDSYQEYGGIVPANVSLHAGTIMAVRVVGISQVNYLDEAQKKLAISRAEDLLQGANVFIP</sequence>
<accession>A0A965GEQ5</accession>
<dbReference type="AlphaFoldDB" id="A0A965GEQ5"/>
<evidence type="ECO:0000313" key="2">
    <source>
        <dbReference type="Proteomes" id="UP000740727"/>
    </source>
</evidence>
<evidence type="ECO:0000313" key="1">
    <source>
        <dbReference type="EMBL" id="NBR94579.1"/>
    </source>
</evidence>